<gene>
    <name evidence="1" type="ORF">AGERDE_LOCUS839</name>
</gene>
<keyword evidence="2" id="KW-1185">Reference proteome</keyword>
<evidence type="ECO:0000313" key="1">
    <source>
        <dbReference type="EMBL" id="CAG8438175.1"/>
    </source>
</evidence>
<sequence length="70" mass="7849">MVETVEKVLDHEELVSLQIYIDESLKHGKLMRIKADILNLLDWLIVCEVIKGGLTVLGAVEDAITMIAMK</sequence>
<feature type="non-terminal residue" evidence="1">
    <location>
        <position position="70"/>
    </location>
</feature>
<dbReference type="Proteomes" id="UP000789831">
    <property type="component" value="Unassembled WGS sequence"/>
</dbReference>
<evidence type="ECO:0000313" key="2">
    <source>
        <dbReference type="Proteomes" id="UP000789831"/>
    </source>
</evidence>
<name>A0A9N8YM11_9GLOM</name>
<reference evidence="1" key="1">
    <citation type="submission" date="2021-06" db="EMBL/GenBank/DDBJ databases">
        <authorList>
            <person name="Kallberg Y."/>
            <person name="Tangrot J."/>
            <person name="Rosling A."/>
        </authorList>
    </citation>
    <scope>NUCLEOTIDE SEQUENCE</scope>
    <source>
        <strain evidence="1">MT106</strain>
    </source>
</reference>
<organism evidence="1 2">
    <name type="scientific">Ambispora gerdemannii</name>
    <dbReference type="NCBI Taxonomy" id="144530"/>
    <lineage>
        <taxon>Eukaryota</taxon>
        <taxon>Fungi</taxon>
        <taxon>Fungi incertae sedis</taxon>
        <taxon>Mucoromycota</taxon>
        <taxon>Glomeromycotina</taxon>
        <taxon>Glomeromycetes</taxon>
        <taxon>Archaeosporales</taxon>
        <taxon>Ambisporaceae</taxon>
        <taxon>Ambispora</taxon>
    </lineage>
</organism>
<proteinExistence type="predicted"/>
<dbReference type="EMBL" id="CAJVPL010000046">
    <property type="protein sequence ID" value="CAG8438175.1"/>
    <property type="molecule type" value="Genomic_DNA"/>
</dbReference>
<dbReference type="AlphaFoldDB" id="A0A9N8YM11"/>
<protein>
    <submittedName>
        <fullName evidence="1">13347_t:CDS:1</fullName>
    </submittedName>
</protein>
<accession>A0A9N8YM11</accession>
<comment type="caution">
    <text evidence="1">The sequence shown here is derived from an EMBL/GenBank/DDBJ whole genome shotgun (WGS) entry which is preliminary data.</text>
</comment>